<proteinExistence type="predicted"/>
<gene>
    <name evidence="1" type="ORF">QFC21_007048</name>
</gene>
<organism evidence="1 2">
    <name type="scientific">Naganishia friedmannii</name>
    <dbReference type="NCBI Taxonomy" id="89922"/>
    <lineage>
        <taxon>Eukaryota</taxon>
        <taxon>Fungi</taxon>
        <taxon>Dikarya</taxon>
        <taxon>Basidiomycota</taxon>
        <taxon>Agaricomycotina</taxon>
        <taxon>Tremellomycetes</taxon>
        <taxon>Filobasidiales</taxon>
        <taxon>Filobasidiaceae</taxon>
        <taxon>Naganishia</taxon>
    </lineage>
</organism>
<dbReference type="EMBL" id="JASBWT010000045">
    <property type="protein sequence ID" value="KAJ9091850.1"/>
    <property type="molecule type" value="Genomic_DNA"/>
</dbReference>
<name>A0ACC2UYB6_9TREE</name>
<sequence>MHNSFLGLMKDYVERLFANGLLEGARSKEFASVFSDAIYPGHLTKIPNRIRELIEDIGLKGSGIMLKADEWKRIMQMLPVALFKGWRDTATDAFDPSEDQVQRRWEITIYLCRGLRGLHARRITYNEARSGVDKIAEAAKGLLKEKKVLKPKWHLAMHYHDFVVQFGPLSGWATWTFERHNGDLSRTNHNRKAGDISRMLVRFWMMQARLMAIASNPAPEADAGELAALEKLKPVREDVGEWTMVPDELNDTTRKISNIQEISALLSRQIQ</sequence>
<keyword evidence="2" id="KW-1185">Reference proteome</keyword>
<comment type="caution">
    <text evidence="1">The sequence shown here is derived from an EMBL/GenBank/DDBJ whole genome shotgun (WGS) entry which is preliminary data.</text>
</comment>
<protein>
    <submittedName>
        <fullName evidence="1">Uncharacterized protein</fullName>
    </submittedName>
</protein>
<evidence type="ECO:0000313" key="2">
    <source>
        <dbReference type="Proteomes" id="UP001227268"/>
    </source>
</evidence>
<accession>A0ACC2UYB6</accession>
<dbReference type="Proteomes" id="UP001227268">
    <property type="component" value="Unassembled WGS sequence"/>
</dbReference>
<reference evidence="1" key="1">
    <citation type="submission" date="2023-04" db="EMBL/GenBank/DDBJ databases">
        <title>Draft Genome sequencing of Naganishia species isolated from polar environments using Oxford Nanopore Technology.</title>
        <authorList>
            <person name="Leo P."/>
            <person name="Venkateswaran K."/>
        </authorList>
    </citation>
    <scope>NUCLEOTIDE SEQUENCE</scope>
    <source>
        <strain evidence="1">MNA-CCFEE 5423</strain>
    </source>
</reference>
<evidence type="ECO:0000313" key="1">
    <source>
        <dbReference type="EMBL" id="KAJ9091850.1"/>
    </source>
</evidence>